<feature type="domain" description="Fe2OG dioxygenase" evidence="6">
    <location>
        <begin position="205"/>
        <end position="307"/>
    </location>
</feature>
<keyword evidence="3 5" id="KW-0560">Oxidoreductase</keyword>
<evidence type="ECO:0000256" key="2">
    <source>
        <dbReference type="ARBA" id="ARBA00022723"/>
    </source>
</evidence>
<comment type="similarity">
    <text evidence="1 5">Belongs to the iron/ascorbate-dependent oxidoreductase family.</text>
</comment>
<dbReference type="AlphaFoldDB" id="A0A2H5QJW3"/>
<dbReference type="Proteomes" id="UP000236630">
    <property type="component" value="Unassembled WGS sequence"/>
</dbReference>
<dbReference type="SUPFAM" id="SSF51197">
    <property type="entry name" value="Clavaminate synthase-like"/>
    <property type="match status" value="1"/>
</dbReference>
<dbReference type="InterPro" id="IPR027443">
    <property type="entry name" value="IPNS-like_sf"/>
</dbReference>
<keyword evidence="4 5" id="KW-0408">Iron</keyword>
<dbReference type="PROSITE" id="PS51471">
    <property type="entry name" value="FE2OG_OXY"/>
    <property type="match status" value="1"/>
</dbReference>
<sequence>MEAKSTTSMGSSLAVPLIQELAKNTPTTVPSRFIVNDEDHVPLISSSEQVLIPVIDMQKLLSGDFMDSELGKLDHACREWGFFQLVNHGVSSSLVEKVKVEIQEFFNLPMKEKEKFWMRPGETEGFGQNFVVSEEQRLDWAYGFTMFTLPAYLRKPHLFPKLPFPLRDTLEAWSAELGNLSQKLLRQMAKALGIDANDVKALFEEAMQTMRMNYYPPCPKPEQVIGFNSHSDASSITILLQLNETAGLQIKKDGMWVPVIPLPDAFIINVGDILEVFTNGIYRSIEHRATVNSTKERLSIATFRTAKLDAELGPAPSLITPTTPAMFRRISMSDYIKGFLSSKLHGKSNVDHLRVQNEDNKGY</sequence>
<evidence type="ECO:0000256" key="5">
    <source>
        <dbReference type="RuleBase" id="RU003682"/>
    </source>
</evidence>
<dbReference type="EMBL" id="BDQV01000436">
    <property type="protein sequence ID" value="GAY64920.1"/>
    <property type="molecule type" value="Genomic_DNA"/>
</dbReference>
<evidence type="ECO:0000313" key="8">
    <source>
        <dbReference type="Proteomes" id="UP000236630"/>
    </source>
</evidence>
<keyword evidence="2 5" id="KW-0479">Metal-binding</keyword>
<dbReference type="Pfam" id="PF03171">
    <property type="entry name" value="2OG-FeII_Oxy"/>
    <property type="match status" value="1"/>
</dbReference>
<comment type="caution">
    <text evidence="7">The sequence shown here is derived from an EMBL/GenBank/DDBJ whole genome shotgun (WGS) entry which is preliminary data.</text>
</comment>
<evidence type="ECO:0000256" key="3">
    <source>
        <dbReference type="ARBA" id="ARBA00023002"/>
    </source>
</evidence>
<name>A0A2H5QJW3_CITUN</name>
<reference evidence="7 8" key="1">
    <citation type="journal article" date="2017" name="Front. Genet.">
        <title>Draft sequencing of the heterozygous diploid genome of Satsuma (Citrus unshiu Marc.) using a hybrid assembly approach.</title>
        <authorList>
            <person name="Shimizu T."/>
            <person name="Tanizawa Y."/>
            <person name="Mochizuki T."/>
            <person name="Nagasaki H."/>
            <person name="Yoshioka T."/>
            <person name="Toyoda A."/>
            <person name="Fujiyama A."/>
            <person name="Kaminuma E."/>
            <person name="Nakamura Y."/>
        </authorList>
    </citation>
    <scope>NUCLEOTIDE SEQUENCE [LARGE SCALE GENOMIC DNA]</scope>
    <source>
        <strain evidence="8">cv. Miyagawa wase</strain>
    </source>
</reference>
<dbReference type="FunFam" id="2.60.120.330:FF:000001">
    <property type="entry name" value="Protein SRG1"/>
    <property type="match status" value="1"/>
</dbReference>
<keyword evidence="8" id="KW-1185">Reference proteome</keyword>
<dbReference type="GO" id="GO:0016491">
    <property type="term" value="F:oxidoreductase activity"/>
    <property type="evidence" value="ECO:0007669"/>
    <property type="project" value="UniProtKB-KW"/>
</dbReference>
<dbReference type="InterPro" id="IPR044861">
    <property type="entry name" value="IPNS-like_FE2OG_OXY"/>
</dbReference>
<dbReference type="Pfam" id="PF14226">
    <property type="entry name" value="DIOX_N"/>
    <property type="match status" value="1"/>
</dbReference>
<dbReference type="GO" id="GO:0046872">
    <property type="term" value="F:metal ion binding"/>
    <property type="evidence" value="ECO:0007669"/>
    <property type="project" value="UniProtKB-KW"/>
</dbReference>
<dbReference type="InterPro" id="IPR005123">
    <property type="entry name" value="Oxoglu/Fe-dep_dioxygenase_dom"/>
</dbReference>
<gene>
    <name evidence="7" type="ORF">CUMW_237270</name>
</gene>
<dbReference type="STRING" id="55188.A0A2H5QJW3"/>
<organism evidence="7 8">
    <name type="scientific">Citrus unshiu</name>
    <name type="common">Satsuma mandarin</name>
    <name type="synonym">Citrus nobilis var. unshiu</name>
    <dbReference type="NCBI Taxonomy" id="55188"/>
    <lineage>
        <taxon>Eukaryota</taxon>
        <taxon>Viridiplantae</taxon>
        <taxon>Streptophyta</taxon>
        <taxon>Embryophyta</taxon>
        <taxon>Tracheophyta</taxon>
        <taxon>Spermatophyta</taxon>
        <taxon>Magnoliopsida</taxon>
        <taxon>eudicotyledons</taxon>
        <taxon>Gunneridae</taxon>
        <taxon>Pentapetalae</taxon>
        <taxon>rosids</taxon>
        <taxon>malvids</taxon>
        <taxon>Sapindales</taxon>
        <taxon>Rutaceae</taxon>
        <taxon>Aurantioideae</taxon>
        <taxon>Citrus</taxon>
    </lineage>
</organism>
<evidence type="ECO:0000256" key="4">
    <source>
        <dbReference type="ARBA" id="ARBA00023004"/>
    </source>
</evidence>
<dbReference type="Gene3D" id="2.60.120.330">
    <property type="entry name" value="B-lactam Antibiotic, Isopenicillin N Synthase, Chain"/>
    <property type="match status" value="1"/>
</dbReference>
<proteinExistence type="inferred from homology"/>
<dbReference type="InterPro" id="IPR050295">
    <property type="entry name" value="Plant_2OG-oxidoreductases"/>
</dbReference>
<protein>
    <recommendedName>
        <fullName evidence="6">Fe2OG dioxygenase domain-containing protein</fullName>
    </recommendedName>
</protein>
<accession>A0A2H5QJW3</accession>
<evidence type="ECO:0000259" key="6">
    <source>
        <dbReference type="PROSITE" id="PS51471"/>
    </source>
</evidence>
<dbReference type="InterPro" id="IPR026992">
    <property type="entry name" value="DIOX_N"/>
</dbReference>
<evidence type="ECO:0000313" key="7">
    <source>
        <dbReference type="EMBL" id="GAY64920.1"/>
    </source>
</evidence>
<dbReference type="PANTHER" id="PTHR47991">
    <property type="entry name" value="OXOGLUTARATE/IRON-DEPENDENT DIOXYGENASE"/>
    <property type="match status" value="1"/>
</dbReference>
<evidence type="ECO:0000256" key="1">
    <source>
        <dbReference type="ARBA" id="ARBA00008056"/>
    </source>
</evidence>